<sequence>MHLTPLTTSTPSPHHPAHLGNYPARRQSLDPTKLTKTSKASKTLTRENMDPHELEDSFGDHSDDSIQPSPQIQQSGFNTNSAASSYTMPTEHTSPEPPLQKAGSSPPAEQILGKAASKKDTFKKFFKGPYDSLSGEQTEGTLKYNKQGEDEEYTEALTRELHDDGYDYQYNYGDPYGESEDPYRNDSVSSFQFGDDSLNTSTDATTAQQHPQTQSQTPHDQSDAPHTIRATNRRSVTGGGVATVVPSTEDITRGMAKNGKYQQRLEDDAAIRQQEYEDTFRVTAQDDRTSSAWAGEDAAHRPLTNPLSPGRTTPGQSTPGYLLSPGQVTNVMSPDKSPNKFANPPPNAYKLNLSGVSDLEAYNQKLAQELDFDKYCKKDASPRGPGPAATPPAGRVVTKAQYENYRRASVDLNAMNTDGPGSGGENGDNSDDDYAYDDDEKLENAKMRAKQQAHLAVYRQKMMKVTGASSTPAFKTPPMSGGHSFGGSDSEDDLDDVPLGILQAHGFPRDSQRLKTMSSDTNLSSHIELAASPMMYSKSASTSPMFKPRDSDTMSVNSASSRNMPFGRSRLSGVPHPLLSGPQPNRGLVAEIAREEKEKIKRKSGMPSAMSMGGMRGYAGSLNDSSSIYEAPPPGGLQAQMAQLMQMQMQMQMTLQQQMQGGGVPGGFPGGGLAGPPSSAGATTAPPSIHGLKHRWSTNDLSTPNPRFASDNTSIASGGSGMSNRSRYRPGFNVRAFNRSATVPELGQQQRRVMSQTHMPVYTEDDDDDDDDDGWKEMAEQRRVLRDQWRERGAVAI</sequence>
<feature type="region of interest" description="Disordered" evidence="1">
    <location>
        <begin position="540"/>
        <end position="559"/>
    </location>
</feature>
<protein>
    <submittedName>
        <fullName evidence="2">Uncharacterized protein</fullName>
    </submittedName>
</protein>
<dbReference type="Proteomes" id="UP000256601">
    <property type="component" value="Unassembled WGS sequence"/>
</dbReference>
<feature type="region of interest" description="Disordered" evidence="1">
    <location>
        <begin position="746"/>
        <end position="774"/>
    </location>
</feature>
<feature type="compositionally biased region" description="Low complexity" evidence="1">
    <location>
        <begin position="65"/>
        <end position="75"/>
    </location>
</feature>
<accession>A0A371C902</accession>
<feature type="compositionally biased region" description="Low complexity" evidence="1">
    <location>
        <begin position="202"/>
        <end position="219"/>
    </location>
</feature>
<evidence type="ECO:0000313" key="2">
    <source>
        <dbReference type="EMBL" id="RDW26773.1"/>
    </source>
</evidence>
<feature type="compositionally biased region" description="Low complexity" evidence="1">
    <location>
        <begin position="1"/>
        <end position="12"/>
    </location>
</feature>
<feature type="region of interest" description="Disordered" evidence="1">
    <location>
        <begin position="471"/>
        <end position="490"/>
    </location>
</feature>
<feature type="region of interest" description="Disordered" evidence="1">
    <location>
        <begin position="377"/>
        <end position="397"/>
    </location>
</feature>
<dbReference type="PANTHER" id="PTHR42068">
    <property type="entry name" value="YALI0B18964P"/>
    <property type="match status" value="1"/>
</dbReference>
<feature type="region of interest" description="Disordered" evidence="1">
    <location>
        <begin position="1"/>
        <end position="262"/>
    </location>
</feature>
<dbReference type="VEuPathDB" id="FungiDB:YALI0_B18964g"/>
<dbReference type="EMBL" id="KZ858974">
    <property type="protein sequence ID" value="RDW26773.1"/>
    <property type="molecule type" value="Genomic_DNA"/>
</dbReference>
<feature type="compositionally biased region" description="Basic and acidic residues" evidence="1">
    <location>
        <begin position="279"/>
        <end position="289"/>
    </location>
</feature>
<organism evidence="2 3">
    <name type="scientific">Yarrowia lipolytica</name>
    <name type="common">Candida lipolytica</name>
    <dbReference type="NCBI Taxonomy" id="4952"/>
    <lineage>
        <taxon>Eukaryota</taxon>
        <taxon>Fungi</taxon>
        <taxon>Dikarya</taxon>
        <taxon>Ascomycota</taxon>
        <taxon>Saccharomycotina</taxon>
        <taxon>Dipodascomycetes</taxon>
        <taxon>Dipodascales</taxon>
        <taxon>Dipodascales incertae sedis</taxon>
        <taxon>Yarrowia</taxon>
    </lineage>
</organism>
<dbReference type="VEuPathDB" id="FungiDB:YALI1_B24758g"/>
<feature type="compositionally biased region" description="Basic and acidic residues" evidence="1">
    <location>
        <begin position="44"/>
        <end position="64"/>
    </location>
</feature>
<feature type="compositionally biased region" description="Low complexity" evidence="1">
    <location>
        <begin position="167"/>
        <end position="176"/>
    </location>
</feature>
<feature type="compositionally biased region" description="Acidic residues" evidence="1">
    <location>
        <begin position="763"/>
        <end position="774"/>
    </location>
</feature>
<feature type="compositionally biased region" description="Polar residues" evidence="1">
    <location>
        <begin position="700"/>
        <end position="725"/>
    </location>
</feature>
<name>A0A371C902_YARLL</name>
<feature type="compositionally biased region" description="Polar residues" evidence="1">
    <location>
        <begin position="76"/>
        <end position="92"/>
    </location>
</feature>
<gene>
    <name evidence="2" type="ORF">B0I71DRAFT_130259</name>
</gene>
<dbReference type="AlphaFoldDB" id="A0A371C902"/>
<feature type="region of interest" description="Disordered" evidence="1">
    <location>
        <begin position="700"/>
        <end position="726"/>
    </location>
</feature>
<feature type="compositionally biased region" description="Low complexity" evidence="1">
    <location>
        <begin position="32"/>
        <end position="43"/>
    </location>
</feature>
<reference evidence="2 3" key="1">
    <citation type="submission" date="2018-07" db="EMBL/GenBank/DDBJ databases">
        <title>Draft Genome Assemblies for Five Robust Yarrowia lipolytica Strains Exhibiting High Lipid Production and Pentose Sugar Utilization and Sugar Alcohol Secretion from Undetoxified Lignocellulosic Biomass Hydrolysates.</title>
        <authorList>
            <consortium name="DOE Joint Genome Institute"/>
            <person name="Walker C."/>
            <person name="Ryu S."/>
            <person name="Na H."/>
            <person name="Zane M."/>
            <person name="LaButti K."/>
            <person name="Lipzen A."/>
            <person name="Haridas S."/>
            <person name="Barry K."/>
            <person name="Grigoriev I.V."/>
            <person name="Quarterman J."/>
            <person name="Slininger P."/>
            <person name="Dien B."/>
            <person name="Trinh C.T."/>
        </authorList>
    </citation>
    <scope>NUCLEOTIDE SEQUENCE [LARGE SCALE GENOMIC DNA]</scope>
    <source>
        <strain evidence="2 3">YB392</strain>
    </source>
</reference>
<feature type="compositionally biased region" description="Polar residues" evidence="1">
    <location>
        <begin position="186"/>
        <end position="201"/>
    </location>
</feature>
<feature type="compositionally biased region" description="Polar residues" evidence="1">
    <location>
        <begin position="305"/>
        <end position="319"/>
    </location>
</feature>
<evidence type="ECO:0000256" key="1">
    <source>
        <dbReference type="SAM" id="MobiDB-lite"/>
    </source>
</evidence>
<evidence type="ECO:0000313" key="3">
    <source>
        <dbReference type="Proteomes" id="UP000256601"/>
    </source>
</evidence>
<feature type="compositionally biased region" description="Polar residues" evidence="1">
    <location>
        <begin position="747"/>
        <end position="758"/>
    </location>
</feature>
<dbReference type="PANTHER" id="PTHR42068:SF1">
    <property type="entry name" value="YALI0B18964P"/>
    <property type="match status" value="1"/>
</dbReference>
<feature type="region of interest" description="Disordered" evidence="1">
    <location>
        <begin position="279"/>
        <end position="321"/>
    </location>
</feature>
<feature type="region of interest" description="Disordered" evidence="1">
    <location>
        <begin position="409"/>
        <end position="436"/>
    </location>
</feature>
<proteinExistence type="predicted"/>